<dbReference type="STRING" id="2082308.A0A2K1QWM1"/>
<protein>
    <submittedName>
        <fullName evidence="1">Uncharacterized protein</fullName>
    </submittedName>
</protein>
<dbReference type="InParanoid" id="A0A2K1QWM1"/>
<organism evidence="1 2">
    <name type="scientific">Sphaceloma murrayae</name>
    <dbReference type="NCBI Taxonomy" id="2082308"/>
    <lineage>
        <taxon>Eukaryota</taxon>
        <taxon>Fungi</taxon>
        <taxon>Dikarya</taxon>
        <taxon>Ascomycota</taxon>
        <taxon>Pezizomycotina</taxon>
        <taxon>Dothideomycetes</taxon>
        <taxon>Dothideomycetidae</taxon>
        <taxon>Myriangiales</taxon>
        <taxon>Elsinoaceae</taxon>
        <taxon>Sphaceloma</taxon>
    </lineage>
</organism>
<proteinExistence type="predicted"/>
<accession>A0A2K1QWM1</accession>
<evidence type="ECO:0000313" key="2">
    <source>
        <dbReference type="Proteomes" id="UP000243797"/>
    </source>
</evidence>
<comment type="caution">
    <text evidence="1">The sequence shown here is derived from an EMBL/GenBank/DDBJ whole genome shotgun (WGS) entry which is preliminary data.</text>
</comment>
<dbReference type="OrthoDB" id="2562743at2759"/>
<dbReference type="PANTHER" id="PTHR21974">
    <property type="entry name" value="RE15880P"/>
    <property type="match status" value="1"/>
</dbReference>
<sequence>MTDVQSRVAAFAPQNEQLLAVLRQTDYAEGALKQQQIYSRDVERELAQVTKDVEQLKKKTLLEQAQFERYRDSNIKRFAYKLGGSKSKEKFTSKTEKEEKEYFEALENERGAIDRKGQLASALSEAQSQLTNYQNAQNTHLQAQKDLDDLYNMLFAGPTPDFPAEDQSEWVFTQARQHYTDAEQRHRAVAQAADILAEAHRLINLAAGHMVEARSASRMDMFGGGSMADMAERSALSKAEGAAGQVRMLVGQAKRVYAGGVEDVGPMDVAQGNVMSDMLFDNIFTDMNFHEKIKASQAQIEAARVSIRGQAEGLRRREGEMRGVLEGEQVRLDEARRRLQEVRAGIFAQAGGAPPAYGS</sequence>
<reference evidence="1 2" key="1">
    <citation type="submission" date="2017-06" db="EMBL/GenBank/DDBJ databases">
        <title>Draft genome sequence of a variant of Elsinoe murrayae.</title>
        <authorList>
            <person name="Cheng Q."/>
        </authorList>
    </citation>
    <scope>NUCLEOTIDE SEQUENCE [LARGE SCALE GENOMIC DNA]</scope>
    <source>
        <strain evidence="1 2">CQ-2017a</strain>
    </source>
</reference>
<name>A0A2K1QWM1_9PEZI</name>
<keyword evidence="2" id="KW-1185">Reference proteome</keyword>
<evidence type="ECO:0000313" key="1">
    <source>
        <dbReference type="EMBL" id="PNS19293.1"/>
    </source>
</evidence>
<dbReference type="EMBL" id="NKHZ01000032">
    <property type="protein sequence ID" value="PNS19293.1"/>
    <property type="molecule type" value="Genomic_DNA"/>
</dbReference>
<dbReference type="PANTHER" id="PTHR21974:SF2">
    <property type="entry name" value="RE15880P"/>
    <property type="match status" value="1"/>
</dbReference>
<dbReference type="Proteomes" id="UP000243797">
    <property type="component" value="Unassembled WGS sequence"/>
</dbReference>
<gene>
    <name evidence="1" type="ORF">CAC42_2470</name>
</gene>
<dbReference type="AlphaFoldDB" id="A0A2K1QWM1"/>